<comment type="caution">
    <text evidence="1">The sequence shown here is derived from an EMBL/GenBank/DDBJ whole genome shotgun (WGS) entry which is preliminary data.</text>
</comment>
<dbReference type="EMBL" id="BGPR01001821">
    <property type="protein sequence ID" value="GBM62520.1"/>
    <property type="molecule type" value="Genomic_DNA"/>
</dbReference>
<keyword evidence="2" id="KW-1185">Reference proteome</keyword>
<organism evidence="1 2">
    <name type="scientific">Araneus ventricosus</name>
    <name type="common">Orbweaver spider</name>
    <name type="synonym">Epeira ventricosa</name>
    <dbReference type="NCBI Taxonomy" id="182803"/>
    <lineage>
        <taxon>Eukaryota</taxon>
        <taxon>Metazoa</taxon>
        <taxon>Ecdysozoa</taxon>
        <taxon>Arthropoda</taxon>
        <taxon>Chelicerata</taxon>
        <taxon>Arachnida</taxon>
        <taxon>Araneae</taxon>
        <taxon>Araneomorphae</taxon>
        <taxon>Entelegynae</taxon>
        <taxon>Araneoidea</taxon>
        <taxon>Araneidae</taxon>
        <taxon>Araneus</taxon>
    </lineage>
</organism>
<protein>
    <submittedName>
        <fullName evidence="1">Uncharacterized protein</fullName>
    </submittedName>
</protein>
<evidence type="ECO:0000313" key="2">
    <source>
        <dbReference type="Proteomes" id="UP000499080"/>
    </source>
</evidence>
<proteinExistence type="predicted"/>
<reference evidence="1 2" key="1">
    <citation type="journal article" date="2019" name="Sci. Rep.">
        <title>Orb-weaving spider Araneus ventricosus genome elucidates the spidroin gene catalogue.</title>
        <authorList>
            <person name="Kono N."/>
            <person name="Nakamura H."/>
            <person name="Ohtoshi R."/>
            <person name="Moran D.A.P."/>
            <person name="Shinohara A."/>
            <person name="Yoshida Y."/>
            <person name="Fujiwara M."/>
            <person name="Mori M."/>
            <person name="Tomita M."/>
            <person name="Arakawa K."/>
        </authorList>
    </citation>
    <scope>NUCLEOTIDE SEQUENCE [LARGE SCALE GENOMIC DNA]</scope>
</reference>
<evidence type="ECO:0000313" key="1">
    <source>
        <dbReference type="EMBL" id="GBM62520.1"/>
    </source>
</evidence>
<dbReference type="Proteomes" id="UP000499080">
    <property type="component" value="Unassembled WGS sequence"/>
</dbReference>
<accession>A0A4Y2HB52</accession>
<dbReference type="AlphaFoldDB" id="A0A4Y2HB52"/>
<gene>
    <name evidence="1" type="ORF">AVEN_37147_1</name>
</gene>
<sequence length="106" mass="12075">MFLSIGIFRHRSTFLFPVTPSLNNLSNLNRFHSKSFVERQLFSPSTSTSSVCIDRLKPAYILADSLTEVPSVPARMKTTIPIDRKDSAPMITRYGRRIRLVVPHQV</sequence>
<name>A0A4Y2HB52_ARAVE</name>